<keyword evidence="1" id="KW-0472">Membrane</keyword>
<evidence type="ECO:0000256" key="1">
    <source>
        <dbReference type="SAM" id="Phobius"/>
    </source>
</evidence>
<keyword evidence="3" id="KW-1185">Reference proteome</keyword>
<comment type="caution">
    <text evidence="2">The sequence shown here is derived from an EMBL/GenBank/DDBJ whole genome shotgun (WGS) entry which is preliminary data.</text>
</comment>
<name>A0ABN0W5J7_9ACTN</name>
<keyword evidence="1" id="KW-1133">Transmembrane helix</keyword>
<evidence type="ECO:0000313" key="3">
    <source>
        <dbReference type="Proteomes" id="UP001501822"/>
    </source>
</evidence>
<feature type="transmembrane region" description="Helical" evidence="1">
    <location>
        <begin position="68"/>
        <end position="88"/>
    </location>
</feature>
<protein>
    <recommendedName>
        <fullName evidence="4">Integral membrane protein</fullName>
    </recommendedName>
</protein>
<feature type="transmembrane region" description="Helical" evidence="1">
    <location>
        <begin position="6"/>
        <end position="29"/>
    </location>
</feature>
<dbReference type="EMBL" id="BAAABM010000009">
    <property type="protein sequence ID" value="GAA0325795.1"/>
    <property type="molecule type" value="Genomic_DNA"/>
</dbReference>
<gene>
    <name evidence="2" type="ORF">GCM10010151_14660</name>
</gene>
<feature type="transmembrane region" description="Helical" evidence="1">
    <location>
        <begin position="41"/>
        <end position="62"/>
    </location>
</feature>
<accession>A0ABN0W5J7</accession>
<sequence>MGIAALVMWILAAVAGAYLLIVWLANGGLRRQGTKVTRFPLVVVLGHPALAVVSLGAWVRFLQTARVAYAWESFALLAVVALLGFTLLTRWLTGRGGKHARGAEQHFPLIGVLAHGTVAILTFVLVLLTAIRVGRGQP</sequence>
<evidence type="ECO:0000313" key="2">
    <source>
        <dbReference type="EMBL" id="GAA0325795.1"/>
    </source>
</evidence>
<proteinExistence type="predicted"/>
<reference evidence="2 3" key="1">
    <citation type="journal article" date="2019" name="Int. J. Syst. Evol. Microbiol.">
        <title>The Global Catalogue of Microorganisms (GCM) 10K type strain sequencing project: providing services to taxonomists for standard genome sequencing and annotation.</title>
        <authorList>
            <consortium name="The Broad Institute Genomics Platform"/>
            <consortium name="The Broad Institute Genome Sequencing Center for Infectious Disease"/>
            <person name="Wu L."/>
            <person name="Ma J."/>
        </authorList>
    </citation>
    <scope>NUCLEOTIDE SEQUENCE [LARGE SCALE GENOMIC DNA]</scope>
    <source>
        <strain evidence="2 3">JCM 3146</strain>
    </source>
</reference>
<organism evidence="2 3">
    <name type="scientific">Actinoallomurus spadix</name>
    <dbReference type="NCBI Taxonomy" id="79912"/>
    <lineage>
        <taxon>Bacteria</taxon>
        <taxon>Bacillati</taxon>
        <taxon>Actinomycetota</taxon>
        <taxon>Actinomycetes</taxon>
        <taxon>Streptosporangiales</taxon>
        <taxon>Thermomonosporaceae</taxon>
        <taxon>Actinoallomurus</taxon>
    </lineage>
</organism>
<feature type="transmembrane region" description="Helical" evidence="1">
    <location>
        <begin position="109"/>
        <end position="131"/>
    </location>
</feature>
<evidence type="ECO:0008006" key="4">
    <source>
        <dbReference type="Google" id="ProtNLM"/>
    </source>
</evidence>
<dbReference type="RefSeq" id="WP_252800400.1">
    <property type="nucleotide sequence ID" value="NZ_BAAABM010000009.1"/>
</dbReference>
<dbReference type="Proteomes" id="UP001501822">
    <property type="component" value="Unassembled WGS sequence"/>
</dbReference>
<keyword evidence="1" id="KW-0812">Transmembrane</keyword>